<dbReference type="Pfam" id="PF00630">
    <property type="entry name" value="Filamin"/>
    <property type="match status" value="6"/>
</dbReference>
<dbReference type="GO" id="GO:0051015">
    <property type="term" value="F:actin filament binding"/>
    <property type="evidence" value="ECO:0007669"/>
    <property type="project" value="InterPro"/>
</dbReference>
<dbReference type="GO" id="GO:0030036">
    <property type="term" value="P:actin cytoskeleton organization"/>
    <property type="evidence" value="ECO:0007669"/>
    <property type="project" value="InterPro"/>
</dbReference>
<feature type="repeat" description="Filamin" evidence="2">
    <location>
        <begin position="574"/>
        <end position="664"/>
    </location>
</feature>
<sequence length="1344" mass="141902">MDVVENLGGDRQGSLAVVIGGESDGGKIVRTVQLMDVSPLTRLGGSSEPRWLPPLVAGRGDGTSESSSPALLGHATAAVREGAGVFSVYLFGGRERLVGGKTGISGELWRLQVKLPADSEDGDDMVSTWEPERATAEWSQPAVMGGGKTPPAREGARLLAVGRMLVLMHGWAGTAQTPWLRDCWIFDTRKVSWISVAFADHYPSARYGHTASLVDFRQAIPSLATLTMPEGRPLPMVDDAPKVKLRAGVECMLQLTARDSRGSVAARAGDNYHCVLRPRRRRVDPDGFEQPLGLVAHPSVSDTGDGSYAISFTPLVVGPHELWVLTERGEHVVGSPMHAEVEAGRTAVDCCIVAGAGLRESQSGDTCAFVITARDACGNLCPAQIEDYAVSMQGPPVIALGGLNAPCEVSIAAVPGQEENIRCTYEAQFAGFYTLAVRHGKSHITGSPFTVRVVPSTFVPAQCTAYGRGLRKQWFAGREAAFVVTARDRYGNRLTTGGERVVFQYATLVGSLDERTMDDGTVTDNGDGTYTCTYTPADVGPCRVYLGLVQLDPATGDSVVVPIGDSPLTLDLSSSLMSPAHCTASGPGTGTVAGLVQADTLTRFIIEARDRVGNPLGSGGDQFKVAVRGPRNVAETCTVTDMDDGSYLASYTPRRSGRYTIEVTGRPNPEWTGEDAPEQAFQRVGPAGEAGIFHLLIRAGPTAARCSTVAGDAVFGGSVSREATSFTITASDESGNRRGEGGDSWDVTVRAAWDVPVAVADNGDGTYTCAFTAGLEPEFQGCTVYMVSVMLCGEHVVGSPFAHKVTPLRSDASRTSVVGFAPLVTAMEPCEFLVQVRDEAGRDCLQGMDDMAVAFEGTAGTRDDFASVLMDIKDLKNGSYLVRMVSERKSFFRIRMRITMNGADIRDSPLDVTVVPSGLFNVGFWGQSETLLMDERTASEEFVLHGPGLETATAGEHADFDILSRRMGEHTPGDAFRVELRGPQFVEGLVGPAEGPREGGLYTAQYCCTQAGLYVGTVKLGRWVISGHPFQLEVHPDRTSAAHCHVEGPGLAQGQAGLESTFVITSYDMHGNLCANGEDVFRVVMKGGGRMGRTKRFRAVEVTAAVLDQRDGTYVVSYTPPLEGNFLVSVTHTTGGHEASQLDTFSPVRDSPFACVVRAGDKKPRTPVPAGNEPERAAMRRHDGAVAAALLAQQAAQKSAPGFGGGLVVPAGGRLPPLNEDAAAAATSAKPLFGLRKMLAAKKDAPKPAHAPSPNKGVSAAMAVSAERKSVDTKKGVGFLAALGLGEVAGTSGGTGPGQGIAGGGKLFSMGFWGGAEVVIRNDEDTESVVSEAVSYASEAPFVR</sequence>
<reference evidence="3" key="1">
    <citation type="submission" date="2021-01" db="EMBL/GenBank/DDBJ databases">
        <authorList>
            <person name="Corre E."/>
            <person name="Pelletier E."/>
            <person name="Niang G."/>
            <person name="Scheremetjew M."/>
            <person name="Finn R."/>
            <person name="Kale V."/>
            <person name="Holt S."/>
            <person name="Cochrane G."/>
            <person name="Meng A."/>
            <person name="Brown T."/>
            <person name="Cohen L."/>
        </authorList>
    </citation>
    <scope>NUCLEOTIDE SEQUENCE</scope>
    <source>
        <strain evidence="3">SL-175</strain>
    </source>
</reference>
<feature type="repeat" description="Filamin" evidence="2">
    <location>
        <begin position="699"/>
        <end position="805"/>
    </location>
</feature>
<dbReference type="InterPro" id="IPR011043">
    <property type="entry name" value="Gal_Oxase/kelch_b-propeller"/>
</dbReference>
<evidence type="ECO:0000313" key="3">
    <source>
        <dbReference type="EMBL" id="CAD8718786.1"/>
    </source>
</evidence>
<dbReference type="Gene3D" id="2.60.40.10">
    <property type="entry name" value="Immunoglobulins"/>
    <property type="match status" value="8"/>
</dbReference>
<feature type="repeat" description="Filamin" evidence="2">
    <location>
        <begin position="291"/>
        <end position="341"/>
    </location>
</feature>
<dbReference type="InterPro" id="IPR015915">
    <property type="entry name" value="Kelch-typ_b-propeller"/>
</dbReference>
<dbReference type="InterPro" id="IPR001298">
    <property type="entry name" value="Filamin/ABP280_rpt"/>
</dbReference>
<feature type="repeat" description="Filamin" evidence="2">
    <location>
        <begin position="353"/>
        <end position="453"/>
    </location>
</feature>
<accession>A0A7S0XE73</accession>
<dbReference type="InterPro" id="IPR044801">
    <property type="entry name" value="Filamin"/>
</dbReference>
<feature type="repeat" description="Filamin" evidence="2">
    <location>
        <begin position="455"/>
        <end position="572"/>
    </location>
</feature>
<keyword evidence="1" id="KW-0677">Repeat</keyword>
<feature type="repeat" description="Filamin" evidence="2">
    <location>
        <begin position="1036"/>
        <end position="1157"/>
    </location>
</feature>
<evidence type="ECO:0000256" key="2">
    <source>
        <dbReference type="PROSITE-ProRule" id="PRU00087"/>
    </source>
</evidence>
<dbReference type="InterPro" id="IPR013783">
    <property type="entry name" value="Ig-like_fold"/>
</dbReference>
<dbReference type="PANTHER" id="PTHR38537">
    <property type="entry name" value="JITTERBUG, ISOFORM N"/>
    <property type="match status" value="1"/>
</dbReference>
<evidence type="ECO:0008006" key="4">
    <source>
        <dbReference type="Google" id="ProtNLM"/>
    </source>
</evidence>
<dbReference type="Gene3D" id="2.120.10.80">
    <property type="entry name" value="Kelch-type beta propeller"/>
    <property type="match status" value="1"/>
</dbReference>
<dbReference type="SMART" id="SM00557">
    <property type="entry name" value="IG_FLMN"/>
    <property type="match status" value="8"/>
</dbReference>
<gene>
    <name evidence="3" type="ORF">MANT1106_LOCUS18480</name>
</gene>
<organism evidence="3">
    <name type="scientific">Mantoniella antarctica</name>
    <dbReference type="NCBI Taxonomy" id="81844"/>
    <lineage>
        <taxon>Eukaryota</taxon>
        <taxon>Viridiplantae</taxon>
        <taxon>Chlorophyta</taxon>
        <taxon>Mamiellophyceae</taxon>
        <taxon>Mamiellales</taxon>
        <taxon>Mamiellaceae</taxon>
        <taxon>Mantoniella</taxon>
    </lineage>
</organism>
<feature type="repeat" description="Filamin" evidence="2">
    <location>
        <begin position="807"/>
        <end position="914"/>
    </location>
</feature>
<protein>
    <recommendedName>
        <fullName evidence="4">Gelation factor</fullName>
    </recommendedName>
</protein>
<name>A0A7S0XE73_9CHLO</name>
<dbReference type="SUPFAM" id="SSF81296">
    <property type="entry name" value="E set domains"/>
    <property type="match status" value="8"/>
</dbReference>
<dbReference type="EMBL" id="HBFC01031134">
    <property type="protein sequence ID" value="CAD8718786.1"/>
    <property type="molecule type" value="Transcribed_RNA"/>
</dbReference>
<dbReference type="PROSITE" id="PS50194">
    <property type="entry name" value="FILAMIN_REPEAT"/>
    <property type="match status" value="8"/>
</dbReference>
<dbReference type="PANTHER" id="PTHR38537:SF8">
    <property type="entry name" value="FILAMIN-A"/>
    <property type="match status" value="1"/>
</dbReference>
<evidence type="ECO:0000256" key="1">
    <source>
        <dbReference type="ARBA" id="ARBA00022737"/>
    </source>
</evidence>
<dbReference type="SUPFAM" id="SSF50965">
    <property type="entry name" value="Galactose oxidase, central domain"/>
    <property type="match status" value="1"/>
</dbReference>
<proteinExistence type="predicted"/>
<feature type="repeat" description="Filamin" evidence="2">
    <location>
        <begin position="934"/>
        <end position="1034"/>
    </location>
</feature>
<dbReference type="InterPro" id="IPR014756">
    <property type="entry name" value="Ig_E-set"/>
</dbReference>
<dbReference type="InterPro" id="IPR017868">
    <property type="entry name" value="Filamin/ABP280_repeat-like"/>
</dbReference>